<feature type="region of interest" description="Disordered" evidence="1">
    <location>
        <begin position="139"/>
        <end position="193"/>
    </location>
</feature>
<dbReference type="PANTHER" id="PTHR34475:SF1">
    <property type="entry name" value="CYTOSKELETON PROTEIN RODZ"/>
    <property type="match status" value="1"/>
</dbReference>
<keyword evidence="2" id="KW-1133">Transmembrane helix</keyword>
<keyword evidence="2" id="KW-0812">Transmembrane</keyword>
<feature type="domain" description="Cytoskeleton protein RodZ-like C-terminal" evidence="3">
    <location>
        <begin position="198"/>
        <end position="262"/>
    </location>
</feature>
<sequence>MARDVSHLQQEQVERLMQIGAYLRHVREEGGLSLEDVAARTLIQPRLLKAIEEGKLHQLPEPVYVQGFIRRYAEAMGLDGVEFAEAFPAEKSLQIASSSWKDSPAAQLRPLHLYIAYIVLIMASVSLLSYIVGRSAPAPSSVNVRPGNSSSTQAIVPTTSPATNSSNPQGAATGSLTPRSMANRTRNAASDKPVRVDVKLTAQSWLEVETDGEVKLAEVLPEGTERTWTADKQVRIRAGNAGGVTIAHNGGKAEQMGAPGAVEEKTFASTQTSSSASSTESTAESQSTEQN</sequence>
<feature type="compositionally biased region" description="Low complexity" evidence="1">
    <location>
        <begin position="268"/>
        <end position="291"/>
    </location>
</feature>
<name>A0AA96WJ92_9CYAN</name>
<keyword evidence="2" id="KW-0472">Membrane</keyword>
<feature type="transmembrane region" description="Helical" evidence="2">
    <location>
        <begin position="111"/>
        <end position="132"/>
    </location>
</feature>
<reference evidence="4" key="1">
    <citation type="submission" date="2020-05" db="EMBL/GenBank/DDBJ databases">
        <authorList>
            <person name="Zhu T."/>
            <person name="Keshari N."/>
            <person name="Lu X."/>
        </authorList>
    </citation>
    <scope>NUCLEOTIDE SEQUENCE</scope>
    <source>
        <strain evidence="4">NK1-12</strain>
    </source>
</reference>
<dbReference type="CDD" id="cd00093">
    <property type="entry name" value="HTH_XRE"/>
    <property type="match status" value="1"/>
</dbReference>
<dbReference type="AlphaFoldDB" id="A0AA96WJ92"/>
<dbReference type="SUPFAM" id="SSF47413">
    <property type="entry name" value="lambda repressor-like DNA-binding domains"/>
    <property type="match status" value="1"/>
</dbReference>
<gene>
    <name evidence="4" type="ORF">HJG54_12330</name>
</gene>
<dbReference type="Pfam" id="PF13413">
    <property type="entry name" value="HTH_25"/>
    <property type="match status" value="1"/>
</dbReference>
<feature type="region of interest" description="Disordered" evidence="1">
    <location>
        <begin position="247"/>
        <end position="291"/>
    </location>
</feature>
<dbReference type="InterPro" id="IPR001387">
    <property type="entry name" value="Cro/C1-type_HTH"/>
</dbReference>
<dbReference type="Pfam" id="PF13464">
    <property type="entry name" value="RodZ_C"/>
    <property type="match status" value="1"/>
</dbReference>
<evidence type="ECO:0000256" key="1">
    <source>
        <dbReference type="SAM" id="MobiDB-lite"/>
    </source>
</evidence>
<protein>
    <submittedName>
        <fullName evidence="4">Helix-turn-helix domain-containing protein</fullName>
    </submittedName>
</protein>
<dbReference type="InterPro" id="IPR050400">
    <property type="entry name" value="Bact_Cytoskel_RodZ"/>
</dbReference>
<evidence type="ECO:0000256" key="2">
    <source>
        <dbReference type="SAM" id="Phobius"/>
    </source>
</evidence>
<organism evidence="4">
    <name type="scientific">Leptolyngbya sp. NK1-12</name>
    <dbReference type="NCBI Taxonomy" id="2547451"/>
    <lineage>
        <taxon>Bacteria</taxon>
        <taxon>Bacillati</taxon>
        <taxon>Cyanobacteriota</taxon>
        <taxon>Cyanophyceae</taxon>
        <taxon>Leptolyngbyales</taxon>
        <taxon>Leptolyngbyaceae</taxon>
        <taxon>Leptolyngbya group</taxon>
        <taxon>Leptolyngbya</taxon>
    </lineage>
</organism>
<dbReference type="Gene3D" id="1.10.260.40">
    <property type="entry name" value="lambda repressor-like DNA-binding domains"/>
    <property type="match status" value="1"/>
</dbReference>
<dbReference type="EMBL" id="CP053586">
    <property type="protein sequence ID" value="WNZ26573.1"/>
    <property type="molecule type" value="Genomic_DNA"/>
</dbReference>
<dbReference type="PANTHER" id="PTHR34475">
    <property type="match status" value="1"/>
</dbReference>
<dbReference type="InterPro" id="IPR010982">
    <property type="entry name" value="Lambda_DNA-bd_dom_sf"/>
</dbReference>
<evidence type="ECO:0000313" key="4">
    <source>
        <dbReference type="EMBL" id="WNZ26573.1"/>
    </source>
</evidence>
<dbReference type="InterPro" id="IPR025194">
    <property type="entry name" value="RodZ-like_C"/>
</dbReference>
<dbReference type="GO" id="GO:0003677">
    <property type="term" value="F:DNA binding"/>
    <property type="evidence" value="ECO:0007669"/>
    <property type="project" value="InterPro"/>
</dbReference>
<evidence type="ECO:0000259" key="3">
    <source>
        <dbReference type="Pfam" id="PF13464"/>
    </source>
</evidence>
<accession>A0AA96WJ92</accession>
<feature type="compositionally biased region" description="Polar residues" evidence="1">
    <location>
        <begin position="139"/>
        <end position="188"/>
    </location>
</feature>
<proteinExistence type="predicted"/>